<feature type="coiled-coil region" evidence="1">
    <location>
        <begin position="89"/>
        <end position="134"/>
    </location>
</feature>
<gene>
    <name evidence="3" type="ORF">HK100_012763</name>
</gene>
<comment type="caution">
    <text evidence="3">The sequence shown here is derived from an EMBL/GenBank/DDBJ whole genome shotgun (WGS) entry which is preliminary data.</text>
</comment>
<keyword evidence="2" id="KW-1133">Transmembrane helix</keyword>
<keyword evidence="4" id="KW-1185">Reference proteome</keyword>
<evidence type="ECO:0000256" key="1">
    <source>
        <dbReference type="SAM" id="Coils"/>
    </source>
</evidence>
<keyword evidence="1" id="KW-0175">Coiled coil</keyword>
<keyword evidence="2" id="KW-0472">Membrane</keyword>
<organism evidence="3 4">
    <name type="scientific">Physocladia obscura</name>
    <dbReference type="NCBI Taxonomy" id="109957"/>
    <lineage>
        <taxon>Eukaryota</taxon>
        <taxon>Fungi</taxon>
        <taxon>Fungi incertae sedis</taxon>
        <taxon>Chytridiomycota</taxon>
        <taxon>Chytridiomycota incertae sedis</taxon>
        <taxon>Chytridiomycetes</taxon>
        <taxon>Chytridiales</taxon>
        <taxon>Chytriomycetaceae</taxon>
        <taxon>Physocladia</taxon>
    </lineage>
</organism>
<feature type="transmembrane region" description="Helical" evidence="2">
    <location>
        <begin position="372"/>
        <end position="395"/>
    </location>
</feature>
<name>A0AAD5XKG9_9FUNG</name>
<evidence type="ECO:0000313" key="4">
    <source>
        <dbReference type="Proteomes" id="UP001211907"/>
    </source>
</evidence>
<reference evidence="3" key="1">
    <citation type="submission" date="2020-05" db="EMBL/GenBank/DDBJ databases">
        <title>Phylogenomic resolution of chytrid fungi.</title>
        <authorList>
            <person name="Stajich J.E."/>
            <person name="Amses K."/>
            <person name="Simmons R."/>
            <person name="Seto K."/>
            <person name="Myers J."/>
            <person name="Bonds A."/>
            <person name="Quandt C.A."/>
            <person name="Barry K."/>
            <person name="Liu P."/>
            <person name="Grigoriev I."/>
            <person name="Longcore J.E."/>
            <person name="James T.Y."/>
        </authorList>
    </citation>
    <scope>NUCLEOTIDE SEQUENCE</scope>
    <source>
        <strain evidence="3">JEL0513</strain>
    </source>
</reference>
<protein>
    <submittedName>
        <fullName evidence="3">Uncharacterized protein</fullName>
    </submittedName>
</protein>
<keyword evidence="2" id="KW-0812">Transmembrane</keyword>
<evidence type="ECO:0000313" key="3">
    <source>
        <dbReference type="EMBL" id="KAJ3138219.1"/>
    </source>
</evidence>
<proteinExistence type="predicted"/>
<sequence>MADIETLVSAITNAGNSDEIPIREVLRETVSARLSAKATAAVTTVDSEVTAAEIASLKADLVATKERISETSKSLKKSRELSQPIYKDNEELKKERQEVEAELLVVRRVSNETIEKLDKELAEARKDLETSRQEGIIETSLATTTAQKQHLDSLESELASAHAATALVEKMLATNEAELASDREKYLTELETAHKTAAKEFLRLQGEASISHKELTNKISVLEKKSTIGLETRKREIEMVTEKVKVERNAKADKAIEELKAKQKIEMKAVESRVESLKKEIEMLKKSRSTEAEKLKKEITDAGLKLKKSLDELTVVGKARDSAIAEVGISTSQITSLTAQIATKGEEIKKAREKTGISESRTVATTTSRFSMIFWVVFWSAISSLFWSFFTFAAIKANSNESEAEGQNEL</sequence>
<feature type="coiled-coil region" evidence="1">
    <location>
        <begin position="260"/>
        <end position="354"/>
    </location>
</feature>
<accession>A0AAD5XKG9</accession>
<dbReference type="AlphaFoldDB" id="A0AAD5XKG9"/>
<evidence type="ECO:0000256" key="2">
    <source>
        <dbReference type="SAM" id="Phobius"/>
    </source>
</evidence>
<dbReference type="EMBL" id="JADGJH010000096">
    <property type="protein sequence ID" value="KAJ3138219.1"/>
    <property type="molecule type" value="Genomic_DNA"/>
</dbReference>
<dbReference type="Proteomes" id="UP001211907">
    <property type="component" value="Unassembled WGS sequence"/>
</dbReference>